<evidence type="ECO:0000313" key="2">
    <source>
        <dbReference type="EMBL" id="KDQ05548.1"/>
    </source>
</evidence>
<evidence type="ECO:0000256" key="1">
    <source>
        <dbReference type="SAM" id="MobiDB-lite"/>
    </source>
</evidence>
<feature type="region of interest" description="Disordered" evidence="1">
    <location>
        <begin position="509"/>
        <end position="533"/>
    </location>
</feature>
<organism evidence="2 3">
    <name type="scientific">Botryobasidium botryosum (strain FD-172 SS1)</name>
    <dbReference type="NCBI Taxonomy" id="930990"/>
    <lineage>
        <taxon>Eukaryota</taxon>
        <taxon>Fungi</taxon>
        <taxon>Dikarya</taxon>
        <taxon>Basidiomycota</taxon>
        <taxon>Agaricomycotina</taxon>
        <taxon>Agaricomycetes</taxon>
        <taxon>Cantharellales</taxon>
        <taxon>Botryobasidiaceae</taxon>
        <taxon>Botryobasidium</taxon>
    </lineage>
</organism>
<keyword evidence="3" id="KW-1185">Reference proteome</keyword>
<name>A0A067LQP9_BOTB1</name>
<dbReference type="OrthoDB" id="2686407at2759"/>
<dbReference type="AlphaFoldDB" id="A0A067LQP9"/>
<reference evidence="3" key="1">
    <citation type="journal article" date="2014" name="Proc. Natl. Acad. Sci. U.S.A.">
        <title>Extensive sampling of basidiomycete genomes demonstrates inadequacy of the white-rot/brown-rot paradigm for wood decay fungi.</title>
        <authorList>
            <person name="Riley R."/>
            <person name="Salamov A.A."/>
            <person name="Brown D.W."/>
            <person name="Nagy L.G."/>
            <person name="Floudas D."/>
            <person name="Held B.W."/>
            <person name="Levasseur A."/>
            <person name="Lombard V."/>
            <person name="Morin E."/>
            <person name="Otillar R."/>
            <person name="Lindquist E.A."/>
            <person name="Sun H."/>
            <person name="LaButti K.M."/>
            <person name="Schmutz J."/>
            <person name="Jabbour D."/>
            <person name="Luo H."/>
            <person name="Baker S.E."/>
            <person name="Pisabarro A.G."/>
            <person name="Walton J.D."/>
            <person name="Blanchette R.A."/>
            <person name="Henrissat B."/>
            <person name="Martin F."/>
            <person name="Cullen D."/>
            <person name="Hibbett D.S."/>
            <person name="Grigoriev I.V."/>
        </authorList>
    </citation>
    <scope>NUCLEOTIDE SEQUENCE [LARGE SCALE GENOMIC DNA]</scope>
    <source>
        <strain evidence="3">FD-172 SS1</strain>
    </source>
</reference>
<dbReference type="Proteomes" id="UP000027195">
    <property type="component" value="Unassembled WGS sequence"/>
</dbReference>
<protein>
    <submittedName>
        <fullName evidence="2">Uncharacterized protein</fullName>
    </submittedName>
</protein>
<evidence type="ECO:0000313" key="3">
    <source>
        <dbReference type="Proteomes" id="UP000027195"/>
    </source>
</evidence>
<gene>
    <name evidence="2" type="ORF">BOTBODRAFT_182462</name>
</gene>
<sequence>MTFQELAHRAAAFMGVDGGAVVEHADALHPTYPSEYHGVKGRSVPIEVEGGYPRAVVRARVAEPKLGSLGETHSSTIATDPPDAMEGVIVAKAKACSRCGDSGWLLPCQTQGCPHAWCFKKSNGILGCLPEKQLPAGFKFTCPPCLGVKKLPTPYPTLGELGLAQIHPTTIAPLLVHTMRYDGEASTYPRDHLMLQFKEEYLRCPELLHLCDIEMKRGASQVTKLQKRVNPAISWAAALHQPFDYLAFIDTHSCDQTGELCYSTDPDGYGLTAPLAQLLRSYGGVRLATALAQSSGLKGLVLLTCGSAFTNAQHYAGIMEVMRTYVFLLDLPDSPAHASRCRSQFDFILGFSGDIIIPRFWMPAITAFLVRTFHRHRSKIDLAFYSSFCTGAMPLTTSPAVLMLRRGKDIIATETRYSDHLRRVWGLRPPTCPKCEGGFTELKPTVGGQGHAFCMFKCPVCPFRSAYMKRPQWQTPASSHSYFFTNPFPLSPDDSLYISRNLQPATSVAPVVPGYAPPNPAPSAGHKKKKGRA</sequence>
<accession>A0A067LQP9</accession>
<dbReference type="EMBL" id="KL198262">
    <property type="protein sequence ID" value="KDQ05548.1"/>
    <property type="molecule type" value="Genomic_DNA"/>
</dbReference>
<dbReference type="HOGENOM" id="CLU_562551_0_0_1"/>
<dbReference type="InParanoid" id="A0A067LQP9"/>
<proteinExistence type="predicted"/>